<dbReference type="SMART" id="SM00292">
    <property type="entry name" value="BRCT"/>
    <property type="match status" value="2"/>
</dbReference>
<dbReference type="Pfam" id="PF00097">
    <property type="entry name" value="zf-C3HC4"/>
    <property type="match status" value="1"/>
</dbReference>
<comment type="caution">
    <text evidence="36">The sequence shown here is derived from an EMBL/GenBank/DDBJ whole genome shotgun (WGS) entry which is preliminary data.</text>
</comment>
<keyword evidence="20" id="KW-0007">Acetylation</keyword>
<dbReference type="Gene3D" id="3.30.40.10">
    <property type="entry name" value="Zinc/RING finger domain, C3HC4 (zinc finger)"/>
    <property type="match status" value="1"/>
</dbReference>
<feature type="compositionally biased region" description="Basic and acidic residues" evidence="33">
    <location>
        <begin position="401"/>
        <end position="419"/>
    </location>
</feature>
<feature type="region of interest" description="Disordered" evidence="33">
    <location>
        <begin position="1686"/>
        <end position="1838"/>
    </location>
</feature>
<dbReference type="InterPro" id="IPR013083">
    <property type="entry name" value="Znf_RING/FYVE/PHD"/>
</dbReference>
<evidence type="ECO:0000256" key="32">
    <source>
        <dbReference type="PROSITE-ProRule" id="PRU00175"/>
    </source>
</evidence>
<keyword evidence="22" id="KW-0443">Lipid metabolism</keyword>
<evidence type="ECO:0000256" key="14">
    <source>
        <dbReference type="ARBA" id="ARBA00022763"/>
    </source>
</evidence>
<evidence type="ECO:0000256" key="18">
    <source>
        <dbReference type="ARBA" id="ARBA00022833"/>
    </source>
</evidence>
<dbReference type="PROSITE" id="PS50172">
    <property type="entry name" value="BRCT"/>
    <property type="match status" value="2"/>
</dbReference>
<feature type="region of interest" description="Disordered" evidence="33">
    <location>
        <begin position="1633"/>
        <end position="1652"/>
    </location>
</feature>
<keyword evidence="15 32" id="KW-0863">Zinc-finger</keyword>
<comment type="subcellular location">
    <subcellularLocation>
        <location evidence="3">Chromosome</location>
    </subcellularLocation>
    <subcellularLocation>
        <location evidence="4">Cytoplasm</location>
    </subcellularLocation>
    <subcellularLocation>
        <location evidence="2">Nucleus</location>
    </subcellularLocation>
</comment>
<dbReference type="Proteomes" id="UP001066276">
    <property type="component" value="Chromosome 6"/>
</dbReference>
<feature type="compositionally biased region" description="Polar residues" evidence="33">
    <location>
        <begin position="1508"/>
        <end position="1519"/>
    </location>
</feature>
<evidence type="ECO:0000256" key="7">
    <source>
        <dbReference type="ARBA" id="ARBA00022490"/>
    </source>
</evidence>
<protein>
    <recommendedName>
        <fullName evidence="5">RING-type E3 ubiquitin transferase</fullName>
        <ecNumber evidence="5">2.3.2.27</ecNumber>
    </recommendedName>
    <alternativeName>
        <fullName evidence="31">RING-type E3 ubiquitin transferase BRCA1</fullName>
    </alternativeName>
</protein>
<dbReference type="PANTHER" id="PTHR13763">
    <property type="entry name" value="BREAST CANCER TYPE 1 SUSCEPTIBILITY PROTEIN BRCA1"/>
    <property type="match status" value="1"/>
</dbReference>
<dbReference type="PRINTS" id="PR00493">
    <property type="entry name" value="BRSTCANCERI"/>
</dbReference>
<dbReference type="SUPFAM" id="SSF52113">
    <property type="entry name" value="BRCT domain"/>
    <property type="match status" value="2"/>
</dbReference>
<dbReference type="GO" id="GO:0005694">
    <property type="term" value="C:chromosome"/>
    <property type="evidence" value="ECO:0007669"/>
    <property type="project" value="UniProtKB-SubCell"/>
</dbReference>
<feature type="domain" description="RING-type" evidence="34">
    <location>
        <begin position="213"/>
        <end position="240"/>
    </location>
</feature>
<dbReference type="PROSITE" id="PS00518">
    <property type="entry name" value="ZF_RING_1"/>
    <property type="match status" value="1"/>
</dbReference>
<name>A0AAV7Q9N8_PLEWA</name>
<dbReference type="InterPro" id="IPR011364">
    <property type="entry name" value="BRCA1"/>
</dbReference>
<dbReference type="GO" id="GO:0045944">
    <property type="term" value="P:positive regulation of transcription by RNA polymerase II"/>
    <property type="evidence" value="ECO:0007669"/>
    <property type="project" value="TreeGrafter"/>
</dbReference>
<keyword evidence="11" id="KW-0808">Transferase</keyword>
<evidence type="ECO:0000256" key="16">
    <source>
        <dbReference type="ARBA" id="ARBA00022786"/>
    </source>
</evidence>
<keyword evidence="7" id="KW-0963">Cytoplasm</keyword>
<dbReference type="FunFam" id="3.40.50.10190:FF:000025">
    <property type="entry name" value="Breast cancer type 1 susceptibility protein homolog"/>
    <property type="match status" value="1"/>
</dbReference>
<evidence type="ECO:0000256" key="17">
    <source>
        <dbReference type="ARBA" id="ARBA00022832"/>
    </source>
</evidence>
<dbReference type="GO" id="GO:0003677">
    <property type="term" value="F:DNA binding"/>
    <property type="evidence" value="ECO:0007669"/>
    <property type="project" value="UniProtKB-KW"/>
</dbReference>
<feature type="compositionally biased region" description="Polar residues" evidence="33">
    <location>
        <begin position="1531"/>
        <end position="1569"/>
    </location>
</feature>
<feature type="compositionally biased region" description="Polar residues" evidence="33">
    <location>
        <begin position="1642"/>
        <end position="1652"/>
    </location>
</feature>
<keyword evidence="13" id="KW-0677">Repeat</keyword>
<keyword evidence="10" id="KW-0597">Phosphoprotein</keyword>
<keyword evidence="30" id="KW-0131">Cell cycle</keyword>
<feature type="compositionally biased region" description="Acidic residues" evidence="33">
    <location>
        <begin position="390"/>
        <end position="400"/>
    </location>
</feature>
<dbReference type="Gene3D" id="3.40.50.10190">
    <property type="entry name" value="BRCT domain"/>
    <property type="match status" value="2"/>
</dbReference>
<feature type="compositionally biased region" description="Polar residues" evidence="33">
    <location>
        <begin position="1852"/>
        <end position="1868"/>
    </location>
</feature>
<dbReference type="EMBL" id="JANPWB010000010">
    <property type="protein sequence ID" value="KAJ1136121.1"/>
    <property type="molecule type" value="Genomic_DNA"/>
</dbReference>
<evidence type="ECO:0000256" key="1">
    <source>
        <dbReference type="ARBA" id="ARBA00000900"/>
    </source>
</evidence>
<dbReference type="Pfam" id="PF00533">
    <property type="entry name" value="BRCT"/>
    <property type="match status" value="2"/>
</dbReference>
<feature type="domain" description="BRCT" evidence="35">
    <location>
        <begin position="1937"/>
        <end position="2009"/>
    </location>
</feature>
<evidence type="ECO:0000256" key="27">
    <source>
        <dbReference type="ARBA" id="ARBA00023172"/>
    </source>
</evidence>
<dbReference type="PIRSF" id="PIRSF001734">
    <property type="entry name" value="BRCA1"/>
    <property type="match status" value="1"/>
</dbReference>
<evidence type="ECO:0000256" key="23">
    <source>
        <dbReference type="ARBA" id="ARBA00023125"/>
    </source>
</evidence>
<evidence type="ECO:0000256" key="29">
    <source>
        <dbReference type="ARBA" id="ARBA00023242"/>
    </source>
</evidence>
<evidence type="ECO:0000259" key="35">
    <source>
        <dbReference type="PROSITE" id="PS50172"/>
    </source>
</evidence>
<evidence type="ECO:0000256" key="22">
    <source>
        <dbReference type="ARBA" id="ARBA00023098"/>
    </source>
</evidence>
<keyword evidence="17" id="KW-0276">Fatty acid metabolism</keyword>
<keyword evidence="18" id="KW-0862">Zinc</keyword>
<dbReference type="FunFam" id="3.40.50.10190:FF:000006">
    <property type="entry name" value="Breast cancer type 1 susceptibility protein homolog"/>
    <property type="match status" value="1"/>
</dbReference>
<sequence>MVANQLGSPSRLRLLRERRSEADSSLSCHDFQKRMTMQHAYGVRSGKLLAWLLPEEQKVASIVALRLADSTTATSQAAINAAFHAYYQELNTQPVPLPTPQTGTVSLSFYLVLLFPNFLSLNGMPSRRPFKSICVAISQIACSITPWVEGLPVEYYAVFSNTVTQCLSEMFHEAHDRGPLPDSLRETLIVVLSKPGKIPRILDLMSEPVTTKCDHIFCRFCMLKLLNKKRKGCAQCPMCKHEVTKRSLQESPRFKLLVEGLMRTIRAFELDTGYKFSPSPDRSNKAIKACPIETPEKDMGVLVHSTGYRSRRKRVYSDGQENSDVTQEINSKVNLKMDVFQESPLRRSKRQKLSSEKHVQMKFGSQSSEEDLLEKAGSLGVQEGESIPAPDEESDPEVDECNERESESAESRLSTRPDASEMIQSDLAEFNFSEKEDESVKGVLSHAVDVRTTGSSLSEPDRPTSCGATVFDLPEQKCDGTTNDAVQHDGKLLSLDTKSVKTELLPVDIKNQSPKRYSTSRKSSGGDLLDEDRETSKHDSSYEKEESLLHPDVSECSVSCSISRKRAKAGVQRVTEWLSKLDDEMVTLPPPDDTALDLQKLPSVTHSEKGDSDGHSWVSDKTEIMEEPLECALLYEQGQSASKPQLPTIEDQVFGKTYKRERKSNTHLNLSVFSERKSTDEVVVDLVNECKASKTRTLKRRKKIVDLQPEDFIRKNNKDQNKSTCGDMLESAGDRISRRKLSMRGEVNFEVSPEHLLQKAGENGCKSPIENSLHGIVDRTAKKKTNQSAADFQCCPPEGQEGGGEIIEDISKGDMKPVFKTLTEQVHGDRKMMSPPSNTDSQHNATLISVVGSKHCKSRTPSAPVLNQFCKAELGKHKHAEKGVAVSVPSPQNQIELQIDSYPSSEEQRKAGGGARNLRRSRRLLLQTEGINVQVVPCSGPNISREEDHFSVSGDMVPGECLTGPTSICPVSGDHEDAVICNELRSDISHKENELYNANKTLQCAPENSSVLSDKDLHTTVSEESVEWSSSGLHNESEEAATQNSTSMLMASTVIGQRNPKLNSSCLNKEHSKDKIGTECSSDTKSMYVLKNPKNELDSTKRHSPNINDNFVSAINLEAEDSELDTEYLLKTFKGAKRRSFLLQPSPPVECASRSQVLISAKETSCNHKDTPKRNSNYGNKVQNTHLEHKILSKGNVSLCVSAEPLSTAGHSICSNTNYSNMEEKVHFVAQNQELCTTPMKKKVTNRNTKRLQKSRPRSVGNCSLLDVVESSYHSIFKDSGRSGDLQNKELLVQGTESNTINETELSEETNQVVKTIVCKDSGLVLNSKAELMQPPLELTHQSPITVCGSISSSETRQGEGVQLRSNCVDSALNKEQINQTSHPSVSQENMVEIFPKQTVAISCSALNNTPILSTTPDGLLCTPNEMRGNSAIYGLSINSKSTPLAKFVESSVEGSSGSSVLVFKRSAQRHPAMKLFSSDSSEEDNMPSFQGLLFSDAFNPSMDSAGPKNSTGESSAKQQGGGLLLSSNSTSEQQEQKIQGDTFGEQSPTPSQQSECSVNLFSSQSNASEKSDKEGDDPKTLMVALNSRCVLGTEKATPELEFVTEDHKEAELDSRNRNHNIQNTDQHLAELSEYESEASHTGDSSGLSSQGEILTTQQREAMQNNLEKLQEEMAALQAVLEQNETQNLEPQRAASARPEQSAAASSNETTKSPDKAPSLASEPNAQARDDDVFIGDADDEPDAIPSYPSAGERADQDYRRSPTPPPTPTRSQLSKRKTPEKVRVSMRILKELKTISAQDDSQSVNADQPEPHEKAEQPICEGSESGEKGTAPRRSSARVLSKLYEHIGMTPNKQSTFVHPPSRNSHGSFKDSLVSPCISSKDQRRNPKRSGLETTSTFVSPHRGRAEPVTVKTPVVTTKRKISMVASGLNQSELILVQKFASKTQSTLCHQITESTTHVIMKTDADLVCERTLKYFLGIAGRKWVVGYQWIVQCFKEGRILDELDFEVRGDVINGRNHRGPQRARLAADGMLWKDFEICCFGSFTDMTTEHLEWMVKLCGGLVVKQPHLFGHSRSAAVVVVQPDACPKETDFSAFKKKYNVTVVTREWMLDSVACYECQQFDAYLLSDT</sequence>
<dbReference type="SUPFAM" id="SSF57850">
    <property type="entry name" value="RING/U-box"/>
    <property type="match status" value="1"/>
</dbReference>
<feature type="region of interest" description="Disordered" evidence="33">
    <location>
        <begin position="506"/>
        <end position="548"/>
    </location>
</feature>
<organism evidence="36 37">
    <name type="scientific">Pleurodeles waltl</name>
    <name type="common">Iberian ribbed newt</name>
    <dbReference type="NCBI Taxonomy" id="8319"/>
    <lineage>
        <taxon>Eukaryota</taxon>
        <taxon>Metazoa</taxon>
        <taxon>Chordata</taxon>
        <taxon>Craniata</taxon>
        <taxon>Vertebrata</taxon>
        <taxon>Euteleostomi</taxon>
        <taxon>Amphibia</taxon>
        <taxon>Batrachia</taxon>
        <taxon>Caudata</taxon>
        <taxon>Salamandroidea</taxon>
        <taxon>Salamandridae</taxon>
        <taxon>Pleurodelinae</taxon>
        <taxon>Pleurodeles</taxon>
    </lineage>
</organism>
<dbReference type="GO" id="GO:0006633">
    <property type="term" value="P:fatty acid biosynthetic process"/>
    <property type="evidence" value="ECO:0007669"/>
    <property type="project" value="UniProtKB-KW"/>
</dbReference>
<dbReference type="Pfam" id="PF12820">
    <property type="entry name" value="BRCT_assoc"/>
    <property type="match status" value="1"/>
</dbReference>
<evidence type="ECO:0000256" key="9">
    <source>
        <dbReference type="ARBA" id="ARBA00022516"/>
    </source>
</evidence>
<evidence type="ECO:0000256" key="13">
    <source>
        <dbReference type="ARBA" id="ARBA00022737"/>
    </source>
</evidence>
<evidence type="ECO:0000256" key="19">
    <source>
        <dbReference type="ARBA" id="ARBA00022843"/>
    </source>
</evidence>
<keyword evidence="27" id="KW-0233">DNA recombination</keyword>
<evidence type="ECO:0000256" key="8">
    <source>
        <dbReference type="ARBA" id="ARBA00022499"/>
    </source>
</evidence>
<evidence type="ECO:0000313" key="36">
    <source>
        <dbReference type="EMBL" id="KAJ1136121.1"/>
    </source>
</evidence>
<feature type="region of interest" description="Disordered" evidence="33">
    <location>
        <begin position="1022"/>
        <end position="1044"/>
    </location>
</feature>
<evidence type="ECO:0000256" key="25">
    <source>
        <dbReference type="ARBA" id="ARBA00023160"/>
    </source>
</evidence>
<feature type="compositionally biased region" description="Polar residues" evidence="33">
    <location>
        <begin position="1796"/>
        <end position="1807"/>
    </location>
</feature>
<evidence type="ECO:0000256" key="5">
    <source>
        <dbReference type="ARBA" id="ARBA00012483"/>
    </source>
</evidence>
<feature type="compositionally biased region" description="Basic and acidic residues" evidence="33">
    <location>
        <begin position="1778"/>
        <end position="1794"/>
    </location>
</feature>
<feature type="region of interest" description="Disordered" evidence="33">
    <location>
        <begin position="1852"/>
        <end position="1907"/>
    </location>
</feature>
<dbReference type="InterPro" id="IPR001357">
    <property type="entry name" value="BRCT_dom"/>
</dbReference>
<evidence type="ECO:0000256" key="24">
    <source>
        <dbReference type="ARBA" id="ARBA00023159"/>
    </source>
</evidence>
<feature type="compositionally biased region" description="Basic and acidic residues" evidence="33">
    <location>
        <begin position="1570"/>
        <end position="1579"/>
    </location>
</feature>
<dbReference type="PANTHER" id="PTHR13763:SF0">
    <property type="entry name" value="BREAST CANCER TYPE 1 SUSCEPTIBILITY PROTEIN"/>
    <property type="match status" value="1"/>
</dbReference>
<dbReference type="GO" id="GO:0031436">
    <property type="term" value="C:BRCA1-BARD1 complex"/>
    <property type="evidence" value="ECO:0007669"/>
    <property type="project" value="TreeGrafter"/>
</dbReference>
<dbReference type="GO" id="GO:0000724">
    <property type="term" value="P:double-strand break repair via homologous recombination"/>
    <property type="evidence" value="ECO:0007669"/>
    <property type="project" value="TreeGrafter"/>
</dbReference>
<accession>A0AAV7Q9N8</accession>
<keyword evidence="9" id="KW-0444">Lipid biosynthesis</keyword>
<evidence type="ECO:0000256" key="3">
    <source>
        <dbReference type="ARBA" id="ARBA00004286"/>
    </source>
</evidence>
<evidence type="ECO:0000256" key="26">
    <source>
        <dbReference type="ARBA" id="ARBA00023163"/>
    </source>
</evidence>
<keyword evidence="23" id="KW-0238">DNA-binding</keyword>
<keyword evidence="28" id="KW-0234">DNA repair</keyword>
<evidence type="ECO:0000256" key="10">
    <source>
        <dbReference type="ARBA" id="ARBA00022553"/>
    </source>
</evidence>
<dbReference type="CDD" id="cd17735">
    <property type="entry name" value="BRCT_BRCA1_rpt1"/>
    <property type="match status" value="1"/>
</dbReference>
<dbReference type="InterPro" id="IPR036420">
    <property type="entry name" value="BRCT_dom_sf"/>
</dbReference>
<feature type="compositionally biased region" description="Low complexity" evidence="33">
    <location>
        <begin position="1692"/>
        <end position="1707"/>
    </location>
</feature>
<comment type="catalytic activity">
    <reaction evidence="1">
        <text>S-ubiquitinyl-[E2 ubiquitin-conjugating enzyme]-L-cysteine + [acceptor protein]-L-lysine = [E2 ubiquitin-conjugating enzyme]-L-cysteine + N(6)-ubiquitinyl-[acceptor protein]-L-lysine.</text>
        <dbReference type="EC" id="2.3.2.27"/>
    </reaction>
</comment>
<feature type="compositionally biased region" description="Polar residues" evidence="33">
    <location>
        <begin position="510"/>
        <end position="523"/>
    </location>
</feature>
<evidence type="ECO:0000256" key="21">
    <source>
        <dbReference type="ARBA" id="ARBA00023015"/>
    </source>
</evidence>
<evidence type="ECO:0000256" key="15">
    <source>
        <dbReference type="ARBA" id="ARBA00022771"/>
    </source>
</evidence>
<keyword evidence="16" id="KW-0833">Ubl conjugation pathway</keyword>
<keyword evidence="29" id="KW-0539">Nucleus</keyword>
<evidence type="ECO:0000256" key="20">
    <source>
        <dbReference type="ARBA" id="ARBA00022990"/>
    </source>
</evidence>
<evidence type="ECO:0000259" key="34">
    <source>
        <dbReference type="PROSITE" id="PS50089"/>
    </source>
</evidence>
<keyword evidence="25" id="KW-0275">Fatty acid biosynthesis</keyword>
<evidence type="ECO:0000256" key="2">
    <source>
        <dbReference type="ARBA" id="ARBA00004123"/>
    </source>
</evidence>
<keyword evidence="26" id="KW-0804">Transcription</keyword>
<dbReference type="GO" id="GO:0008270">
    <property type="term" value="F:zinc ion binding"/>
    <property type="evidence" value="ECO:0007669"/>
    <property type="project" value="UniProtKB-KW"/>
</dbReference>
<dbReference type="InterPro" id="IPR001841">
    <property type="entry name" value="Znf_RING"/>
</dbReference>
<keyword evidence="8" id="KW-1017">Isopeptide bond</keyword>
<evidence type="ECO:0000256" key="28">
    <source>
        <dbReference type="ARBA" id="ARBA00023204"/>
    </source>
</evidence>
<feature type="region of interest" description="Disordered" evidence="33">
    <location>
        <begin position="344"/>
        <end position="421"/>
    </location>
</feature>
<dbReference type="InterPro" id="IPR025994">
    <property type="entry name" value="BRCA1_serine_dom"/>
</dbReference>
<evidence type="ECO:0000256" key="31">
    <source>
        <dbReference type="ARBA" id="ARBA00031556"/>
    </source>
</evidence>
<feature type="compositionally biased region" description="Acidic residues" evidence="33">
    <location>
        <begin position="1733"/>
        <end position="1743"/>
    </location>
</feature>
<evidence type="ECO:0000256" key="33">
    <source>
        <dbReference type="SAM" id="MobiDB-lite"/>
    </source>
</evidence>
<dbReference type="InterPro" id="IPR031099">
    <property type="entry name" value="BRCA1-associated"/>
</dbReference>
<dbReference type="GO" id="GO:0070531">
    <property type="term" value="C:BRCA1-A complex"/>
    <property type="evidence" value="ECO:0007669"/>
    <property type="project" value="TreeGrafter"/>
</dbReference>
<keyword evidence="19" id="KW-0832">Ubl conjugation</keyword>
<evidence type="ECO:0000256" key="11">
    <source>
        <dbReference type="ARBA" id="ARBA00022679"/>
    </source>
</evidence>
<keyword evidence="24" id="KW-0010">Activator</keyword>
<keyword evidence="37" id="KW-1185">Reference proteome</keyword>
<evidence type="ECO:0000256" key="30">
    <source>
        <dbReference type="ARBA" id="ARBA00023306"/>
    </source>
</evidence>
<feature type="region of interest" description="Disordered" evidence="33">
    <location>
        <begin position="1476"/>
        <end position="1579"/>
    </location>
</feature>
<dbReference type="InterPro" id="IPR018957">
    <property type="entry name" value="Znf_C3HC4_RING-type"/>
</dbReference>
<reference evidence="36" key="1">
    <citation type="journal article" date="2022" name="bioRxiv">
        <title>Sequencing and chromosome-scale assembly of the giantPleurodeles waltlgenome.</title>
        <authorList>
            <person name="Brown T."/>
            <person name="Elewa A."/>
            <person name="Iarovenko S."/>
            <person name="Subramanian E."/>
            <person name="Araus A.J."/>
            <person name="Petzold A."/>
            <person name="Susuki M."/>
            <person name="Suzuki K.-i.T."/>
            <person name="Hayashi T."/>
            <person name="Toyoda A."/>
            <person name="Oliveira C."/>
            <person name="Osipova E."/>
            <person name="Leigh N.D."/>
            <person name="Simon A."/>
            <person name="Yun M.H."/>
        </authorList>
    </citation>
    <scope>NUCLEOTIDE SEQUENCE</scope>
    <source>
        <strain evidence="36">20211129_DDA</strain>
        <tissue evidence="36">Liver</tissue>
    </source>
</reference>
<dbReference type="EC" id="2.3.2.27" evidence="5"/>
<keyword evidence="21" id="KW-0805">Transcription regulation</keyword>
<dbReference type="CDD" id="cd17721">
    <property type="entry name" value="BRCT_BRCA1_rpt2"/>
    <property type="match status" value="1"/>
</dbReference>
<dbReference type="GO" id="GO:0061630">
    <property type="term" value="F:ubiquitin protein ligase activity"/>
    <property type="evidence" value="ECO:0007669"/>
    <property type="project" value="UniProtKB-EC"/>
</dbReference>
<dbReference type="InterPro" id="IPR017907">
    <property type="entry name" value="Znf_RING_CS"/>
</dbReference>
<keyword evidence="6" id="KW-0158">Chromosome</keyword>
<keyword evidence="12" id="KW-0479">Metal-binding</keyword>
<keyword evidence="14" id="KW-0227">DNA damage</keyword>
<gene>
    <name evidence="36" type="ORF">NDU88_002539</name>
</gene>
<proteinExistence type="predicted"/>
<feature type="compositionally biased region" description="Basic and acidic residues" evidence="33">
    <location>
        <begin position="534"/>
        <end position="548"/>
    </location>
</feature>
<dbReference type="GO" id="GO:0005737">
    <property type="term" value="C:cytoplasm"/>
    <property type="evidence" value="ECO:0007669"/>
    <property type="project" value="UniProtKB-SubCell"/>
</dbReference>
<evidence type="ECO:0000256" key="6">
    <source>
        <dbReference type="ARBA" id="ARBA00022454"/>
    </source>
</evidence>
<evidence type="ECO:0000256" key="12">
    <source>
        <dbReference type="ARBA" id="ARBA00022723"/>
    </source>
</evidence>
<dbReference type="PROSITE" id="PS50089">
    <property type="entry name" value="ZF_RING_2"/>
    <property type="match status" value="1"/>
</dbReference>
<feature type="domain" description="BRCT" evidence="35">
    <location>
        <begin position="2029"/>
        <end position="2127"/>
    </location>
</feature>
<evidence type="ECO:0000256" key="4">
    <source>
        <dbReference type="ARBA" id="ARBA00004496"/>
    </source>
</evidence>
<evidence type="ECO:0000313" key="37">
    <source>
        <dbReference type="Proteomes" id="UP001066276"/>
    </source>
</evidence>